<protein>
    <submittedName>
        <fullName evidence="2">AAA domain-containing protein</fullName>
    </submittedName>
</protein>
<proteinExistence type="predicted"/>
<sequence>MQERTIKQALHYLAAKYPVVTVTGPRQSGKTTLCRMTYPDRKYVNLEAPDVRQFAIDDPRGFLAECREGAILDEIQRTPDLLSHLQPMVDEDPNPGRFILTCSQQFNFREALSQSLAAGPAC</sequence>
<dbReference type="InterPro" id="IPR041682">
    <property type="entry name" value="AAA_14"/>
</dbReference>
<name>A0A1G6DWS1_9BACT</name>
<feature type="domain" description="AAA" evidence="1">
    <location>
        <begin position="17"/>
        <end position="117"/>
    </location>
</feature>
<dbReference type="EMBL" id="FMXO01000014">
    <property type="protein sequence ID" value="SDB49215.1"/>
    <property type="molecule type" value="Genomic_DNA"/>
</dbReference>
<gene>
    <name evidence="2" type="ORF">SAMN05660653_02400</name>
</gene>
<dbReference type="SUPFAM" id="SSF52540">
    <property type="entry name" value="P-loop containing nucleoside triphosphate hydrolases"/>
    <property type="match status" value="1"/>
</dbReference>
<organism evidence="2 3">
    <name type="scientific">Desulfonatronum thiosulfatophilum</name>
    <dbReference type="NCBI Taxonomy" id="617002"/>
    <lineage>
        <taxon>Bacteria</taxon>
        <taxon>Pseudomonadati</taxon>
        <taxon>Thermodesulfobacteriota</taxon>
        <taxon>Desulfovibrionia</taxon>
        <taxon>Desulfovibrionales</taxon>
        <taxon>Desulfonatronaceae</taxon>
        <taxon>Desulfonatronum</taxon>
    </lineage>
</organism>
<dbReference type="PANTHER" id="PTHR43566">
    <property type="entry name" value="CONSERVED PROTEIN"/>
    <property type="match status" value="1"/>
</dbReference>
<dbReference type="Proteomes" id="UP000198771">
    <property type="component" value="Unassembled WGS sequence"/>
</dbReference>
<dbReference type="AlphaFoldDB" id="A0A1G6DWS1"/>
<evidence type="ECO:0000259" key="1">
    <source>
        <dbReference type="Pfam" id="PF13173"/>
    </source>
</evidence>
<dbReference type="InterPro" id="IPR027417">
    <property type="entry name" value="P-loop_NTPase"/>
</dbReference>
<evidence type="ECO:0000313" key="3">
    <source>
        <dbReference type="Proteomes" id="UP000198771"/>
    </source>
</evidence>
<evidence type="ECO:0000313" key="2">
    <source>
        <dbReference type="EMBL" id="SDB49215.1"/>
    </source>
</evidence>
<reference evidence="2 3" key="1">
    <citation type="submission" date="2016-10" db="EMBL/GenBank/DDBJ databases">
        <authorList>
            <person name="de Groot N.N."/>
        </authorList>
    </citation>
    <scope>NUCLEOTIDE SEQUENCE [LARGE SCALE GENOMIC DNA]</scope>
    <source>
        <strain evidence="2 3">ASO4-2</strain>
    </source>
</reference>
<dbReference type="Pfam" id="PF13173">
    <property type="entry name" value="AAA_14"/>
    <property type="match status" value="1"/>
</dbReference>
<dbReference type="PANTHER" id="PTHR43566:SF2">
    <property type="entry name" value="DUF4143 DOMAIN-CONTAINING PROTEIN"/>
    <property type="match status" value="1"/>
</dbReference>
<accession>A0A1G6DWS1</accession>
<dbReference type="RefSeq" id="WP_208596638.1">
    <property type="nucleotide sequence ID" value="NZ_FMXO01000014.1"/>
</dbReference>
<dbReference type="STRING" id="617002.SAMN05660653_02400"/>
<keyword evidence="3" id="KW-1185">Reference proteome</keyword>